<comment type="caution">
    <text evidence="1">The sequence shown here is derived from an EMBL/GenBank/DDBJ whole genome shotgun (WGS) entry which is preliminary data.</text>
</comment>
<sequence>MKGKELLQFLGYSVDHPDFKAFLEAHHIDLQHLPDPLLPEKKVRKYLHSRFIQGFALSFDFDDPARAAALSKSDPEGLSIFSPADYRIKNPVGNGPLYLTRIDFFTPEAGATDPIQLPFGLQLQSNGRTVAGKLGTENPHGAANSHYYEADEKDFYYERYHVYVYFDRGDQEERLQQLAVMLR</sequence>
<evidence type="ECO:0000313" key="1">
    <source>
        <dbReference type="EMBL" id="NML38906.1"/>
    </source>
</evidence>
<dbReference type="RefSeq" id="WP_169226036.1">
    <property type="nucleotide sequence ID" value="NZ_JABBGC010000002.1"/>
</dbReference>
<evidence type="ECO:0000313" key="2">
    <source>
        <dbReference type="Proteomes" id="UP000583266"/>
    </source>
</evidence>
<dbReference type="EMBL" id="JABBGC010000002">
    <property type="protein sequence ID" value="NML38906.1"/>
    <property type="molecule type" value="Genomic_DNA"/>
</dbReference>
<keyword evidence="2" id="KW-1185">Reference proteome</keyword>
<organism evidence="1 2">
    <name type="scientific">Chitinophaga fulva</name>
    <dbReference type="NCBI Taxonomy" id="2728842"/>
    <lineage>
        <taxon>Bacteria</taxon>
        <taxon>Pseudomonadati</taxon>
        <taxon>Bacteroidota</taxon>
        <taxon>Chitinophagia</taxon>
        <taxon>Chitinophagales</taxon>
        <taxon>Chitinophagaceae</taxon>
        <taxon>Chitinophaga</taxon>
    </lineage>
</organism>
<protein>
    <submittedName>
        <fullName evidence="1">Uncharacterized protein</fullName>
    </submittedName>
</protein>
<reference evidence="1 2" key="1">
    <citation type="submission" date="2020-04" db="EMBL/GenBank/DDBJ databases">
        <title>Chitinophaga sp. G-6-1-13 sp. nov., isolated from soil.</title>
        <authorList>
            <person name="Dahal R.H."/>
            <person name="Chaudhary D.K."/>
        </authorList>
    </citation>
    <scope>NUCLEOTIDE SEQUENCE [LARGE SCALE GENOMIC DNA]</scope>
    <source>
        <strain evidence="1 2">G-6-1-13</strain>
    </source>
</reference>
<proteinExistence type="predicted"/>
<name>A0A848GKP5_9BACT</name>
<accession>A0A848GKP5</accession>
<dbReference type="AlphaFoldDB" id="A0A848GKP5"/>
<gene>
    <name evidence="1" type="ORF">HHL17_16995</name>
</gene>
<dbReference type="Proteomes" id="UP000583266">
    <property type="component" value="Unassembled WGS sequence"/>
</dbReference>